<evidence type="ECO:0000313" key="3">
    <source>
        <dbReference type="EMBL" id="CZT11062.1"/>
    </source>
</evidence>
<feature type="region of interest" description="Disordered" evidence="1">
    <location>
        <begin position="82"/>
        <end position="252"/>
    </location>
</feature>
<proteinExistence type="predicted"/>
<reference evidence="4" key="1">
    <citation type="submission" date="2016-03" db="EMBL/GenBank/DDBJ databases">
        <authorList>
            <person name="Ploux O."/>
        </authorList>
    </citation>
    <scope>NUCLEOTIDE SEQUENCE [LARGE SCALE GENOMIC DNA]</scope>
    <source>
        <strain evidence="4">UK7</strain>
    </source>
</reference>
<gene>
    <name evidence="3" type="ORF">RCO7_10165</name>
</gene>
<accession>A0A1E1LKL7</accession>
<dbReference type="Proteomes" id="UP000178129">
    <property type="component" value="Unassembled WGS sequence"/>
</dbReference>
<sequence>MAHISGFGAFFIIVLFVLVASCIGWVIYTHLRARRLGLPQPTISSYNPFQSSSSSGAFGSSQGSGGVVGWVKTKLGGLKKRNNRSAGGAYEEPLSSNVRGRASNRGFGPLDPDDAWDARVGTEADAYGPGGYYEEQELGLHGPNERAGRGLAPTSAMAPPAYGDGGARGRSLSREPEPYIGGSQAGLDRRYDEEMGRRPTQQSDPFDDAAEVPSGSLRGVSPRPIEADGKESKPKESLDSPTERRSMFRENV</sequence>
<name>A0A1E1LKL7_9HELO</name>
<keyword evidence="2" id="KW-1133">Transmembrane helix</keyword>
<keyword evidence="4" id="KW-1185">Reference proteome</keyword>
<comment type="caution">
    <text evidence="3">The sequence shown here is derived from an EMBL/GenBank/DDBJ whole genome shotgun (WGS) entry which is preliminary data.</text>
</comment>
<dbReference type="STRING" id="914237.A0A1E1LKL7"/>
<evidence type="ECO:0000256" key="2">
    <source>
        <dbReference type="SAM" id="Phobius"/>
    </source>
</evidence>
<evidence type="ECO:0000256" key="1">
    <source>
        <dbReference type="SAM" id="MobiDB-lite"/>
    </source>
</evidence>
<dbReference type="AlphaFoldDB" id="A0A1E1LKL7"/>
<protein>
    <submittedName>
        <fullName evidence="3">Uncharacterized protein</fullName>
    </submittedName>
</protein>
<organism evidence="3 4">
    <name type="scientific">Rhynchosporium graminicola</name>
    <dbReference type="NCBI Taxonomy" id="2792576"/>
    <lineage>
        <taxon>Eukaryota</taxon>
        <taxon>Fungi</taxon>
        <taxon>Dikarya</taxon>
        <taxon>Ascomycota</taxon>
        <taxon>Pezizomycotina</taxon>
        <taxon>Leotiomycetes</taxon>
        <taxon>Helotiales</taxon>
        <taxon>Ploettnerulaceae</taxon>
        <taxon>Rhynchosporium</taxon>
    </lineage>
</organism>
<feature type="compositionally biased region" description="Basic and acidic residues" evidence="1">
    <location>
        <begin position="187"/>
        <end position="197"/>
    </location>
</feature>
<evidence type="ECO:0000313" key="4">
    <source>
        <dbReference type="Proteomes" id="UP000178129"/>
    </source>
</evidence>
<dbReference type="EMBL" id="FJUW01000060">
    <property type="protein sequence ID" value="CZT11062.1"/>
    <property type="molecule type" value="Genomic_DNA"/>
</dbReference>
<keyword evidence="2" id="KW-0812">Transmembrane</keyword>
<feature type="compositionally biased region" description="Basic and acidic residues" evidence="1">
    <location>
        <begin position="225"/>
        <end position="252"/>
    </location>
</feature>
<keyword evidence="2" id="KW-0472">Membrane</keyword>
<dbReference type="InParanoid" id="A0A1E1LKL7"/>
<feature type="transmembrane region" description="Helical" evidence="2">
    <location>
        <begin position="6"/>
        <end position="28"/>
    </location>
</feature>